<keyword evidence="4" id="KW-1185">Reference proteome</keyword>
<accession>A0A1I2N7V4</accession>
<name>A0A1I2N7V4_9EURY</name>
<organism evidence="3 4">
    <name type="scientific">Halopelagius inordinatus</name>
    <dbReference type="NCBI Taxonomy" id="553467"/>
    <lineage>
        <taxon>Archaea</taxon>
        <taxon>Methanobacteriati</taxon>
        <taxon>Methanobacteriota</taxon>
        <taxon>Stenosarchaea group</taxon>
        <taxon>Halobacteria</taxon>
        <taxon>Halobacteriales</taxon>
        <taxon>Haloferacaceae</taxon>
    </lineage>
</organism>
<evidence type="ECO:0000259" key="2">
    <source>
        <dbReference type="Pfam" id="PF24422"/>
    </source>
</evidence>
<reference evidence="4" key="1">
    <citation type="submission" date="2016-10" db="EMBL/GenBank/DDBJ databases">
        <authorList>
            <person name="Varghese N."/>
            <person name="Submissions S."/>
        </authorList>
    </citation>
    <scope>NUCLEOTIDE SEQUENCE [LARGE SCALE GENOMIC DNA]</scope>
    <source>
        <strain evidence="4">CGMCC 1.7739</strain>
    </source>
</reference>
<dbReference type="OrthoDB" id="342580at2157"/>
<evidence type="ECO:0000313" key="4">
    <source>
        <dbReference type="Proteomes" id="UP000198876"/>
    </source>
</evidence>
<feature type="domain" description="DUF7551" evidence="1">
    <location>
        <begin position="99"/>
        <end position="285"/>
    </location>
</feature>
<evidence type="ECO:0000313" key="3">
    <source>
        <dbReference type="EMBL" id="SFF99538.1"/>
    </source>
</evidence>
<sequence>MVGGTLRDIREHVETLSSEGGRFAVVCGRTGREPVPAAGVRFDDRETAAEAAEASSEYRSVLRRYDPQVQYLDPLVHEVTDGPVGPLESESGDVRARYFSFCHDVAGAVFEALSRTGHREVESATMETYLTLAEVVSNRDDFCLTMLWSMTSELDVRLEPREQARVVCAAADNLSPTRERAVGDADPSPDEAVESTMARLSSASFVGDYRVESCRGDEAWDVSFGDYALAERTGRLPTLPLAVELVRRVRDRTVRFTDATVLSDCRWRLRVETDRERPEGLTSLTASDDGYLNDVDYHL</sequence>
<dbReference type="EMBL" id="FOOQ01000001">
    <property type="protein sequence ID" value="SFF99538.1"/>
    <property type="molecule type" value="Genomic_DNA"/>
</dbReference>
<dbReference type="RefSeq" id="WP_092889445.1">
    <property type="nucleotide sequence ID" value="NZ_FOOQ01000001.1"/>
</dbReference>
<dbReference type="Pfam" id="PF24420">
    <property type="entry name" value="DUF7551"/>
    <property type="match status" value="1"/>
</dbReference>
<dbReference type="InterPro" id="IPR055974">
    <property type="entry name" value="DUF7552"/>
</dbReference>
<dbReference type="AlphaFoldDB" id="A0A1I2N7V4"/>
<proteinExistence type="predicted"/>
<dbReference type="Pfam" id="PF24422">
    <property type="entry name" value="DUF7552"/>
    <property type="match status" value="1"/>
</dbReference>
<feature type="domain" description="DUF7552" evidence="2">
    <location>
        <begin position="5"/>
        <end position="79"/>
    </location>
</feature>
<dbReference type="Proteomes" id="UP000198876">
    <property type="component" value="Unassembled WGS sequence"/>
</dbReference>
<protein>
    <submittedName>
        <fullName evidence="3">Uncharacterized protein</fullName>
    </submittedName>
</protein>
<dbReference type="InterPro" id="IPR055973">
    <property type="entry name" value="DUF7551"/>
</dbReference>
<evidence type="ECO:0000259" key="1">
    <source>
        <dbReference type="Pfam" id="PF24420"/>
    </source>
</evidence>
<dbReference type="STRING" id="553467.SAMN04488063_1069"/>
<gene>
    <name evidence="3" type="ORF">SAMN04488063_1069</name>
</gene>